<sequence>MTHNNYQTQT</sequence>
<accession>A0A0A8Y3P5</accession>
<evidence type="ECO:0000313" key="1">
    <source>
        <dbReference type="EMBL" id="JAD20459.1"/>
    </source>
</evidence>
<dbReference type="EMBL" id="GBRH01277436">
    <property type="protein sequence ID" value="JAD20459.1"/>
    <property type="molecule type" value="Transcribed_RNA"/>
</dbReference>
<proteinExistence type="predicted"/>
<reference evidence="1" key="2">
    <citation type="journal article" date="2015" name="Data Brief">
        <title>Shoot transcriptome of the giant reed, Arundo donax.</title>
        <authorList>
            <person name="Barrero R.A."/>
            <person name="Guerrero F.D."/>
            <person name="Moolhuijzen P."/>
            <person name="Goolsby J.A."/>
            <person name="Tidwell J."/>
            <person name="Bellgard S.E."/>
            <person name="Bellgard M.I."/>
        </authorList>
    </citation>
    <scope>NUCLEOTIDE SEQUENCE</scope>
    <source>
        <tissue evidence="1">Shoot tissue taken approximately 20 cm above the soil surface</tissue>
    </source>
</reference>
<reference evidence="1" key="1">
    <citation type="submission" date="2014-09" db="EMBL/GenBank/DDBJ databases">
        <authorList>
            <person name="Magalhaes I.L.F."/>
            <person name="Oliveira U."/>
            <person name="Santos F.R."/>
            <person name="Vidigal T.H.D.A."/>
            <person name="Brescovit A.D."/>
            <person name="Santos A.J."/>
        </authorList>
    </citation>
    <scope>NUCLEOTIDE SEQUENCE</scope>
    <source>
        <tissue evidence="1">Shoot tissue taken approximately 20 cm above the soil surface</tissue>
    </source>
</reference>
<organism evidence="1">
    <name type="scientific">Arundo donax</name>
    <name type="common">Giant reed</name>
    <name type="synonym">Donax arundinaceus</name>
    <dbReference type="NCBI Taxonomy" id="35708"/>
    <lineage>
        <taxon>Eukaryota</taxon>
        <taxon>Viridiplantae</taxon>
        <taxon>Streptophyta</taxon>
        <taxon>Embryophyta</taxon>
        <taxon>Tracheophyta</taxon>
        <taxon>Spermatophyta</taxon>
        <taxon>Magnoliopsida</taxon>
        <taxon>Liliopsida</taxon>
        <taxon>Poales</taxon>
        <taxon>Poaceae</taxon>
        <taxon>PACMAD clade</taxon>
        <taxon>Arundinoideae</taxon>
        <taxon>Arundineae</taxon>
        <taxon>Arundo</taxon>
    </lineage>
</organism>
<name>A0A0A8Y3P5_ARUDO</name>
<protein>
    <submittedName>
        <fullName evidence="1">Uncharacterized protein</fullName>
    </submittedName>
</protein>